<comment type="similarity">
    <text evidence="2">Belongs to the polycystin family.</text>
</comment>
<keyword evidence="13" id="KW-1185">Reference proteome</keyword>
<feature type="signal peptide" evidence="8">
    <location>
        <begin position="1"/>
        <end position="19"/>
    </location>
</feature>
<dbReference type="CDD" id="cd00057">
    <property type="entry name" value="FA58C"/>
    <property type="match status" value="1"/>
</dbReference>
<proteinExistence type="inferred from homology"/>
<feature type="compositionally biased region" description="Basic residues" evidence="7">
    <location>
        <begin position="944"/>
        <end position="962"/>
    </location>
</feature>
<feature type="region of interest" description="Disordered" evidence="7">
    <location>
        <begin position="921"/>
        <end position="962"/>
    </location>
</feature>
<dbReference type="SUPFAM" id="SSF49785">
    <property type="entry name" value="Galactose-binding domain-like"/>
    <property type="match status" value="1"/>
</dbReference>
<evidence type="ECO:0000256" key="8">
    <source>
        <dbReference type="SAM" id="SignalP"/>
    </source>
</evidence>
<dbReference type="Pfam" id="PF02010">
    <property type="entry name" value="REJ"/>
    <property type="match status" value="1"/>
</dbReference>
<evidence type="ECO:0000259" key="11">
    <source>
        <dbReference type="PROSITE" id="PS51111"/>
    </source>
</evidence>
<evidence type="ECO:0000259" key="10">
    <source>
        <dbReference type="PROSITE" id="PS50024"/>
    </source>
</evidence>
<dbReference type="EMBL" id="MU826355">
    <property type="protein sequence ID" value="KAJ7379876.1"/>
    <property type="molecule type" value="Genomic_DNA"/>
</dbReference>
<sequence>MRVILAAVILCLVVEKRAPQELPESSSSLAKITANCRRPLGLESGDIKNEQITASSAFENDFATFGSHRARLKLSSWPPGYRGDPNQSSGWIKIDLGKKMVITALATQGYGDPAFPEWIEQYMVMYSNGGDFLYFQDLEGSLKMFTGNKDSNSIQRNEVPLPTVVTSIMIMGVASFHNNFAVRLELFGCEPGYYFVVWLMLAEFSFTTTYQDSQNMEHQVLAGDVMFEITYALKRTPGFLSSNLLRFSPQTSKSGTDTKLTAELKIECIEASVHDITAALTSTLQGNMGLFDTHYVKLQYPLDYRCQPPEVHLQLNKTHFNATRMTTIDMFVVVGKVTIHCNTSTSMLLSWESYEVEEENGAFSVSQVDFTDVRSENLTIAPKKLLVGLYYIRLTAEMTKEEGAINFDYGFLEVVLPNLVAKISGVDKAVKGTGNIFLDATDSYDPAEPSLKDQGLTFTWLCRREDEDLSNMASLPIDNSHGREKIHGGCFGYGVGMLNTTEPTIEIDIGGMISQNTYVFTVIVQKANRSSAVNHTLRVESSISFSIRCKINCGSKVTGNKRMVIESTCTGLSCKAIKGYNWTLYMLDPWSVNETWLAILDLEDRILTELDSPSLVFKGKLNDWENCLLDDATYRLRGVVYLDDDTTEQSEISFNTNSGPYLIDYDFGGCFVFPEVGFAVTTEFSIYCDGWFDEDSPLSYEFRYHTYTGAVVMQKGLSPNATTRLPLGNPQHDYAIALEIQIIDSLGAGTLEILVVMVEPMPAEDVSGTLMNMASGEQSPLGNLLKSGDVDKAATMAYAVLSMVDTSDGKMGSEDKKSVSAMRSKFKVTKASVHNLKDAIINQMSSVKVTSLEQVTQMSAVVALATNQKDEISQDSQENAVNLLENTADFVSSQLSSGTVDPGLLQDVGASLLHGISNVMSAASTGAQQEEGDDDEDGKEEERRRKKLTKERVRKQLKKHFV</sequence>
<evidence type="ECO:0000256" key="5">
    <source>
        <dbReference type="ARBA" id="ARBA00022989"/>
    </source>
</evidence>
<dbReference type="Gene3D" id="2.60.120.260">
    <property type="entry name" value="Galactose-binding domain-like"/>
    <property type="match status" value="1"/>
</dbReference>
<evidence type="ECO:0000313" key="12">
    <source>
        <dbReference type="EMBL" id="KAJ7379876.1"/>
    </source>
</evidence>
<dbReference type="AlphaFoldDB" id="A0A9W9ZDU2"/>
<comment type="subcellular location">
    <subcellularLocation>
        <location evidence="1">Membrane</location>
    </subcellularLocation>
</comment>
<evidence type="ECO:0000256" key="1">
    <source>
        <dbReference type="ARBA" id="ARBA00004370"/>
    </source>
</evidence>
<organism evidence="12 13">
    <name type="scientific">Desmophyllum pertusum</name>
    <dbReference type="NCBI Taxonomy" id="174260"/>
    <lineage>
        <taxon>Eukaryota</taxon>
        <taxon>Metazoa</taxon>
        <taxon>Cnidaria</taxon>
        <taxon>Anthozoa</taxon>
        <taxon>Hexacorallia</taxon>
        <taxon>Scleractinia</taxon>
        <taxon>Caryophylliina</taxon>
        <taxon>Caryophylliidae</taxon>
        <taxon>Desmophyllum</taxon>
    </lineage>
</organism>
<dbReference type="PANTHER" id="PTHR46730:SF1">
    <property type="entry name" value="PLAT DOMAIN-CONTAINING PROTEIN"/>
    <property type="match status" value="1"/>
</dbReference>
<dbReference type="InterPro" id="IPR002859">
    <property type="entry name" value="PKD/REJ-like"/>
</dbReference>
<evidence type="ECO:0000313" key="13">
    <source>
        <dbReference type="Proteomes" id="UP001163046"/>
    </source>
</evidence>
<dbReference type="InterPro" id="IPR000421">
    <property type="entry name" value="FA58C"/>
</dbReference>
<feature type="compositionally biased region" description="Acidic residues" evidence="7">
    <location>
        <begin position="930"/>
        <end position="939"/>
    </location>
</feature>
<protein>
    <submittedName>
        <fullName evidence="12">Detection of mechanical stimulus</fullName>
    </submittedName>
</protein>
<keyword evidence="5" id="KW-1133">Transmembrane helix</keyword>
<evidence type="ECO:0000256" key="7">
    <source>
        <dbReference type="SAM" id="MobiDB-lite"/>
    </source>
</evidence>
<dbReference type="InterPro" id="IPR014010">
    <property type="entry name" value="REJ_dom"/>
</dbReference>
<reference evidence="12" key="1">
    <citation type="submission" date="2023-01" db="EMBL/GenBank/DDBJ databases">
        <title>Genome assembly of the deep-sea coral Lophelia pertusa.</title>
        <authorList>
            <person name="Herrera S."/>
            <person name="Cordes E."/>
        </authorList>
    </citation>
    <scope>NUCLEOTIDE SEQUENCE</scope>
    <source>
        <strain evidence="12">USNM1676648</strain>
        <tissue evidence="12">Polyp</tissue>
    </source>
</reference>
<dbReference type="PROSITE" id="PS51111">
    <property type="entry name" value="REJ"/>
    <property type="match status" value="1"/>
</dbReference>
<dbReference type="SMART" id="SM00231">
    <property type="entry name" value="FA58C"/>
    <property type="match status" value="1"/>
</dbReference>
<feature type="domain" description="F5/8 type C" evidence="9">
    <location>
        <begin position="36"/>
        <end position="189"/>
    </location>
</feature>
<keyword evidence="3" id="KW-0812">Transmembrane</keyword>
<feature type="domain" description="REJ" evidence="11">
    <location>
        <begin position="668"/>
        <end position="962"/>
    </location>
</feature>
<keyword evidence="6" id="KW-0472">Membrane</keyword>
<dbReference type="PROSITE" id="PS50022">
    <property type="entry name" value="FA58C_3"/>
    <property type="match status" value="1"/>
</dbReference>
<dbReference type="Pfam" id="PF00754">
    <property type="entry name" value="F5_F8_type_C"/>
    <property type="match status" value="1"/>
</dbReference>
<feature type="domain" description="SEA" evidence="10">
    <location>
        <begin position="191"/>
        <end position="303"/>
    </location>
</feature>
<dbReference type="PROSITE" id="PS50024">
    <property type="entry name" value="SEA"/>
    <property type="match status" value="1"/>
</dbReference>
<dbReference type="InterPro" id="IPR008979">
    <property type="entry name" value="Galactose-bd-like_sf"/>
</dbReference>
<dbReference type="Proteomes" id="UP001163046">
    <property type="component" value="Unassembled WGS sequence"/>
</dbReference>
<gene>
    <name evidence="12" type="primary">PKD1L2_3</name>
    <name evidence="12" type="ORF">OS493_012632</name>
</gene>
<dbReference type="InterPro" id="IPR000082">
    <property type="entry name" value="SEA_dom"/>
</dbReference>
<dbReference type="GO" id="GO:0006816">
    <property type="term" value="P:calcium ion transport"/>
    <property type="evidence" value="ECO:0007669"/>
    <property type="project" value="TreeGrafter"/>
</dbReference>
<feature type="chain" id="PRO_5040906452" evidence="8">
    <location>
        <begin position="20"/>
        <end position="962"/>
    </location>
</feature>
<comment type="caution">
    <text evidence="12">The sequence shown here is derived from an EMBL/GenBank/DDBJ whole genome shotgun (WGS) entry which is preliminary data.</text>
</comment>
<evidence type="ECO:0000256" key="2">
    <source>
        <dbReference type="ARBA" id="ARBA00007200"/>
    </source>
</evidence>
<evidence type="ECO:0000256" key="6">
    <source>
        <dbReference type="ARBA" id="ARBA00023136"/>
    </source>
</evidence>
<evidence type="ECO:0000259" key="9">
    <source>
        <dbReference type="PROSITE" id="PS50022"/>
    </source>
</evidence>
<dbReference type="GO" id="GO:0005886">
    <property type="term" value="C:plasma membrane"/>
    <property type="evidence" value="ECO:0007669"/>
    <property type="project" value="TreeGrafter"/>
</dbReference>
<accession>A0A9W9ZDU2</accession>
<keyword evidence="8" id="KW-0732">Signal</keyword>
<keyword evidence="4" id="KW-0677">Repeat</keyword>
<evidence type="ECO:0000256" key="4">
    <source>
        <dbReference type="ARBA" id="ARBA00022737"/>
    </source>
</evidence>
<evidence type="ECO:0000256" key="3">
    <source>
        <dbReference type="ARBA" id="ARBA00022692"/>
    </source>
</evidence>
<dbReference type="OrthoDB" id="2121937at2759"/>
<dbReference type="PANTHER" id="PTHR46730">
    <property type="entry name" value="POLYCYSTIN-1"/>
    <property type="match status" value="1"/>
</dbReference>
<dbReference type="GO" id="GO:0005261">
    <property type="term" value="F:monoatomic cation channel activity"/>
    <property type="evidence" value="ECO:0007669"/>
    <property type="project" value="TreeGrafter"/>
</dbReference>
<name>A0A9W9ZDU2_9CNID</name>